<dbReference type="InterPro" id="IPR015927">
    <property type="entry name" value="Peptidase_S24_S26A/B/C"/>
</dbReference>
<reference evidence="7" key="1">
    <citation type="journal article" date="2018" name="Genome Biol.">
        <title>SKESA: strategic k-mer extension for scrupulous assemblies.</title>
        <authorList>
            <person name="Souvorov A."/>
            <person name="Agarwala R."/>
            <person name="Lipman D.J."/>
        </authorList>
    </citation>
    <scope>NUCLEOTIDE SEQUENCE</scope>
    <source>
        <strain evidence="7">Morganella morganii ARLG-3209</strain>
    </source>
</reference>
<reference evidence="5 9" key="2">
    <citation type="submission" date="2018-04" db="EMBL/GenBank/DDBJ databases">
        <title>Whole genome sequencing of Morganella morganii AR_0133.</title>
        <authorList>
            <person name="Conlan S."/>
            <person name="Thomas P.J."/>
            <person name="Mullikin J."/>
            <person name="Frank K.M."/>
            <person name="Segre J.A."/>
        </authorList>
    </citation>
    <scope>NUCLEOTIDE SEQUENCE [LARGE SCALE GENOMIC DNA]</scope>
    <source>
        <strain evidence="5 9">AR_0133</strain>
    </source>
</reference>
<dbReference type="InterPro" id="IPR010982">
    <property type="entry name" value="Lambda_DNA-bd_dom_sf"/>
</dbReference>
<reference evidence="8" key="4">
    <citation type="submission" date="2023-02" db="EMBL/GenBank/DDBJ databases">
        <title>Detection, antimicrobial susceptibility and genomic characterization of NDM-producing species of Morganellaceae, Yersiniaceae, and Enterobacteriaceae other than Klebsiella.</title>
        <authorList>
            <person name="Camargo C.H."/>
            <person name="Sacchi C.T."/>
            <person name="Campos K.R."/>
        </authorList>
    </citation>
    <scope>NUCLEOTIDE SEQUENCE</scope>
    <source>
        <strain evidence="8">1189_21</strain>
    </source>
</reference>
<gene>
    <name evidence="5" type="ORF">AM380_18785</name>
    <name evidence="7" type="ORF">I8608_000295</name>
    <name evidence="8" type="ORF">OSC06_12795</name>
    <name evidence="6" type="ORF">PN925_000578</name>
</gene>
<dbReference type="RefSeq" id="WP_036414490.1">
    <property type="nucleotide sequence ID" value="NZ_ABGYJJ040000001.1"/>
</dbReference>
<dbReference type="AlphaFoldDB" id="A0AAE4FEK4"/>
<evidence type="ECO:0000313" key="10">
    <source>
        <dbReference type="Proteomes" id="UP001182247"/>
    </source>
</evidence>
<keyword evidence="3" id="KW-0804">Transcription</keyword>
<evidence type="ECO:0000256" key="1">
    <source>
        <dbReference type="ARBA" id="ARBA00023015"/>
    </source>
</evidence>
<protein>
    <submittedName>
        <fullName evidence="8">Helix-turn-helix domain-containing protein</fullName>
    </submittedName>
    <submittedName>
        <fullName evidence="6">Helix-turn-helix transcriptional regulator</fullName>
    </submittedName>
    <submittedName>
        <fullName evidence="5">Phage repressor protein</fullName>
    </submittedName>
</protein>
<feature type="domain" description="HTH cro/C1-type" evidence="4">
    <location>
        <begin position="7"/>
        <end position="61"/>
    </location>
</feature>
<dbReference type="PROSITE" id="PS50943">
    <property type="entry name" value="HTH_CROC1"/>
    <property type="match status" value="1"/>
</dbReference>
<organism evidence="8 10">
    <name type="scientific">Morganella morganii</name>
    <name type="common">Proteus morganii</name>
    <dbReference type="NCBI Taxonomy" id="582"/>
    <lineage>
        <taxon>Bacteria</taxon>
        <taxon>Pseudomonadati</taxon>
        <taxon>Pseudomonadota</taxon>
        <taxon>Gammaproteobacteria</taxon>
        <taxon>Enterobacterales</taxon>
        <taxon>Morganellaceae</taxon>
        <taxon>Morganella</taxon>
    </lineage>
</organism>
<dbReference type="EMBL" id="JAPKIY010000019">
    <property type="protein sequence ID" value="MDS0898852.1"/>
    <property type="molecule type" value="Genomic_DNA"/>
</dbReference>
<dbReference type="Gene3D" id="1.10.260.40">
    <property type="entry name" value="lambda repressor-like DNA-binding domains"/>
    <property type="match status" value="1"/>
</dbReference>
<reference evidence="7" key="3">
    <citation type="submission" date="2020-10" db="EMBL/GenBank/DDBJ databases">
        <authorList>
            <consortium name="NCBI Pathogen Detection Project"/>
        </authorList>
    </citation>
    <scope>NUCLEOTIDE SEQUENCE</scope>
    <source>
        <strain evidence="7">Morganella morganii ARLG-3209</strain>
    </source>
</reference>
<dbReference type="SMART" id="SM00530">
    <property type="entry name" value="HTH_XRE"/>
    <property type="match status" value="1"/>
</dbReference>
<dbReference type="SUPFAM" id="SSF47413">
    <property type="entry name" value="lambda repressor-like DNA-binding domains"/>
    <property type="match status" value="1"/>
</dbReference>
<dbReference type="Proteomes" id="UP000244682">
    <property type="component" value="Chromosome"/>
</dbReference>
<dbReference type="GO" id="GO:0003677">
    <property type="term" value="F:DNA binding"/>
    <property type="evidence" value="ECO:0007669"/>
    <property type="project" value="UniProtKB-KW"/>
</dbReference>
<evidence type="ECO:0000313" key="8">
    <source>
        <dbReference type="EMBL" id="MDS0898852.1"/>
    </source>
</evidence>
<dbReference type="Pfam" id="PF01381">
    <property type="entry name" value="HTH_3"/>
    <property type="match status" value="1"/>
</dbReference>
<dbReference type="CDD" id="cd06529">
    <property type="entry name" value="S24_LexA-like"/>
    <property type="match status" value="1"/>
</dbReference>
<name>A0AAE4FEK4_MORMO</name>
<dbReference type="SUPFAM" id="SSF51306">
    <property type="entry name" value="LexA/Signal peptidase"/>
    <property type="match status" value="1"/>
</dbReference>
<dbReference type="Proteomes" id="UP001182247">
    <property type="component" value="Unassembled WGS sequence"/>
</dbReference>
<accession>A0AAE4FEK4</accession>
<dbReference type="Proteomes" id="UP000865968">
    <property type="component" value="Unassembled WGS sequence"/>
</dbReference>
<dbReference type="Pfam" id="PF00717">
    <property type="entry name" value="Peptidase_S24"/>
    <property type="match status" value="1"/>
</dbReference>
<evidence type="ECO:0000313" key="5">
    <source>
        <dbReference type="EMBL" id="AWC95534.1"/>
    </source>
</evidence>
<dbReference type="PANTHER" id="PTHR40661">
    <property type="match status" value="1"/>
</dbReference>
<evidence type="ECO:0000256" key="2">
    <source>
        <dbReference type="ARBA" id="ARBA00023125"/>
    </source>
</evidence>
<reference evidence="6" key="5">
    <citation type="submission" date="2024-02" db="EMBL/GenBank/DDBJ databases">
        <authorList>
            <consortium name="Clinical and Environmental Microbiology Branch: Whole genome sequencing antimicrobial resistance pathogens in the healthcare setting"/>
        </authorList>
    </citation>
    <scope>NUCLEOTIDE SEQUENCE</scope>
    <source>
        <strain evidence="6">2023KU-00017</strain>
    </source>
</reference>
<keyword evidence="1" id="KW-0805">Transcription regulation</keyword>
<dbReference type="InterPro" id="IPR039418">
    <property type="entry name" value="LexA-like"/>
</dbReference>
<dbReference type="EMBL" id="DACSWI010000001">
    <property type="protein sequence ID" value="HAT3807507.1"/>
    <property type="molecule type" value="Genomic_DNA"/>
</dbReference>
<proteinExistence type="predicted"/>
<dbReference type="CDD" id="cd00093">
    <property type="entry name" value="HTH_XRE"/>
    <property type="match status" value="1"/>
</dbReference>
<dbReference type="InterPro" id="IPR036286">
    <property type="entry name" value="LexA/Signal_pep-like_sf"/>
</dbReference>
<evidence type="ECO:0000259" key="4">
    <source>
        <dbReference type="PROSITE" id="PS50943"/>
    </source>
</evidence>
<evidence type="ECO:0000313" key="7">
    <source>
        <dbReference type="EMBL" id="HAT3807507.1"/>
    </source>
</evidence>
<dbReference type="InterPro" id="IPR001387">
    <property type="entry name" value="Cro/C1-type_HTH"/>
</dbReference>
<evidence type="ECO:0000313" key="6">
    <source>
        <dbReference type="EMBL" id="EMO9455248.1"/>
    </source>
</evidence>
<dbReference type="EMBL" id="ABKJEP030000003">
    <property type="protein sequence ID" value="EMO9455248.1"/>
    <property type="molecule type" value="Genomic_DNA"/>
</dbReference>
<dbReference type="Gene3D" id="2.10.109.10">
    <property type="entry name" value="Umud Fragment, subunit A"/>
    <property type="match status" value="1"/>
</dbReference>
<keyword evidence="2" id="KW-0238">DNA-binding</keyword>
<dbReference type="PANTHER" id="PTHR40661:SF3">
    <property type="entry name" value="FELS-1 PROPHAGE TRANSCRIPTIONAL REGULATOR"/>
    <property type="match status" value="1"/>
</dbReference>
<dbReference type="EMBL" id="CP028956">
    <property type="protein sequence ID" value="AWC95534.1"/>
    <property type="molecule type" value="Genomic_DNA"/>
</dbReference>
<sequence>MKIGTKIRALRKQKGLTILQLATAIDSDVGNISRLERNIQGYSESTLTKIAAALGVTVADLFSDTTTQQQDDNVEFVGFVPNGMVKVVGEAFLGIDGAVDMIEALEGWVQIYSDDKDAYALKVKGDSMWPRIQSGEYVVVEPNTVVRSGDEVFVRTVEGKNMVKILNKTRDGSYQFTSVNNTHPPITVDPREVEKMHYVAAIVKPTKFIDKCEQS</sequence>
<evidence type="ECO:0000256" key="3">
    <source>
        <dbReference type="ARBA" id="ARBA00023163"/>
    </source>
</evidence>
<evidence type="ECO:0000313" key="9">
    <source>
        <dbReference type="Proteomes" id="UP000244682"/>
    </source>
</evidence>